<feature type="compositionally biased region" description="Low complexity" evidence="1">
    <location>
        <begin position="85"/>
        <end position="99"/>
    </location>
</feature>
<accession>A0A3M2M7M0</accession>
<dbReference type="SUPFAM" id="SSF55486">
    <property type="entry name" value="Metalloproteases ('zincins'), catalytic domain"/>
    <property type="match status" value="1"/>
</dbReference>
<dbReference type="SUPFAM" id="SSF63737">
    <property type="entry name" value="Leukotriene A4 hydrolase N-terminal domain"/>
    <property type="match status" value="1"/>
</dbReference>
<dbReference type="InterPro" id="IPR027268">
    <property type="entry name" value="Peptidase_M4/M1_CTD_sf"/>
</dbReference>
<feature type="region of interest" description="Disordered" evidence="1">
    <location>
        <begin position="258"/>
        <end position="317"/>
    </location>
</feature>
<dbReference type="AlphaFoldDB" id="A0A3M2M7M0"/>
<dbReference type="InterPro" id="IPR050344">
    <property type="entry name" value="Peptidase_M1_aminopeptidases"/>
</dbReference>
<evidence type="ECO:0000256" key="1">
    <source>
        <dbReference type="SAM" id="MobiDB-lite"/>
    </source>
</evidence>
<dbReference type="InterPro" id="IPR045357">
    <property type="entry name" value="Aminopeptidase_N-like_N"/>
</dbReference>
<proteinExistence type="predicted"/>
<keyword evidence="5" id="KW-1185">Reference proteome</keyword>
<dbReference type="EMBL" id="RFFG01000018">
    <property type="protein sequence ID" value="RMI44535.1"/>
    <property type="molecule type" value="Genomic_DNA"/>
</dbReference>
<dbReference type="PANTHER" id="PTHR11533">
    <property type="entry name" value="PROTEASE M1 ZINC METALLOPROTEASE"/>
    <property type="match status" value="1"/>
</dbReference>
<feature type="domain" description="Peptidase M1 membrane alanine aminopeptidase" evidence="2">
    <location>
        <begin position="432"/>
        <end position="571"/>
    </location>
</feature>
<feature type="domain" description="Aminopeptidase N-like N-terminal" evidence="3">
    <location>
        <begin position="114"/>
        <end position="262"/>
    </location>
</feature>
<organism evidence="4 5">
    <name type="scientific">Actinomadura harenae</name>
    <dbReference type="NCBI Taxonomy" id="2483351"/>
    <lineage>
        <taxon>Bacteria</taxon>
        <taxon>Bacillati</taxon>
        <taxon>Actinomycetota</taxon>
        <taxon>Actinomycetes</taxon>
        <taxon>Streptosporangiales</taxon>
        <taxon>Thermomonosporaceae</taxon>
        <taxon>Actinomadura</taxon>
    </lineage>
</organism>
<evidence type="ECO:0000259" key="3">
    <source>
        <dbReference type="Pfam" id="PF17900"/>
    </source>
</evidence>
<dbReference type="Gene3D" id="2.60.40.1730">
    <property type="entry name" value="tricorn interacting facor f3 domain"/>
    <property type="match status" value="1"/>
</dbReference>
<dbReference type="InterPro" id="IPR014782">
    <property type="entry name" value="Peptidase_M1_dom"/>
</dbReference>
<dbReference type="PANTHER" id="PTHR11533:SF297">
    <property type="entry name" value="AMINOPEPTIDASE N"/>
    <property type="match status" value="1"/>
</dbReference>
<dbReference type="InterPro" id="IPR042097">
    <property type="entry name" value="Aminopeptidase_N-like_N_sf"/>
</dbReference>
<gene>
    <name evidence="4" type="ORF">EBO15_12930</name>
</gene>
<comment type="caution">
    <text evidence="4">The sequence shown here is derived from an EMBL/GenBank/DDBJ whole genome shotgun (WGS) entry which is preliminary data.</text>
</comment>
<dbReference type="GO" id="GO:0008270">
    <property type="term" value="F:zinc ion binding"/>
    <property type="evidence" value="ECO:0007669"/>
    <property type="project" value="InterPro"/>
</dbReference>
<dbReference type="Pfam" id="PF17900">
    <property type="entry name" value="Peptidase_M1_N"/>
    <property type="match status" value="1"/>
</dbReference>
<feature type="compositionally biased region" description="Gly residues" evidence="1">
    <location>
        <begin position="270"/>
        <end position="284"/>
    </location>
</feature>
<dbReference type="GO" id="GO:0008237">
    <property type="term" value="F:metallopeptidase activity"/>
    <property type="evidence" value="ECO:0007669"/>
    <property type="project" value="InterPro"/>
</dbReference>
<sequence length="580" mass="61232">MWTGGADRVAGWGRGRGASCPVRHRTGRLGLVPEDARSPRFVRFSRAVRPGRPAPVLRGAAGLAAFALVAGCSVSIRTGGGGSPGPASSGAPSGLASIGDPYTPGDGNAGYDVQHYGLKLTIVPENEARQLDGTAEITALATQRLTEFDLDLTGLTVAGITVDGAPAQYRRDGSELVVRPSRALEKGARFVTSVRYSGTPQPVRDKVLGKYGWIRTRDGVFVACQPSGAHTWFPSNDHPSDKATFDIQVTVPQGLTAIANGEPTGAVPGSEGGGSGGSGGGEPGGPDAPTLPDSPPPGGGPGNEPGPGQPPSSPQPTVSTIAYKQRAMTTTTWHVAQPMATYLATVDVGRFDVRRGKTPGGIPYLTAVDPTVPGPGVDAVAAKTAQITDAWAKLFGPYPFSSTGAIIDDADVDFALETQTRPVYGSFGPDETIMAHELAHQWFGDSVSVERWKDIWLDEGFATYAEWMWGQRRGGPSVQQHFDQLYQQGGSDLWGVRIGDPGRTDLFGRAVYDRGGMTLHALRAKVGDAAFFRILRAWTSEKRGSNGTTPEFVATAERVSGAKLGPFFDAWLYRPRRPAR</sequence>
<protein>
    <submittedName>
        <fullName evidence="4">M1 family peptidase</fullName>
    </submittedName>
</protein>
<reference evidence="4 5" key="1">
    <citation type="submission" date="2018-10" db="EMBL/GenBank/DDBJ databases">
        <title>Isolation from soil.</title>
        <authorList>
            <person name="Hu J."/>
        </authorList>
    </citation>
    <scope>NUCLEOTIDE SEQUENCE [LARGE SCALE GENOMIC DNA]</scope>
    <source>
        <strain evidence="4 5">NEAU-Ht49</strain>
    </source>
</reference>
<evidence type="ECO:0000313" key="4">
    <source>
        <dbReference type="EMBL" id="RMI44535.1"/>
    </source>
</evidence>
<evidence type="ECO:0000259" key="2">
    <source>
        <dbReference type="Pfam" id="PF01433"/>
    </source>
</evidence>
<dbReference type="CDD" id="cd09603">
    <property type="entry name" value="M1_APN_like"/>
    <property type="match status" value="1"/>
</dbReference>
<dbReference type="Pfam" id="PF01433">
    <property type="entry name" value="Peptidase_M1"/>
    <property type="match status" value="1"/>
</dbReference>
<dbReference type="Gene3D" id="1.10.390.10">
    <property type="entry name" value="Neutral Protease Domain 2"/>
    <property type="match status" value="1"/>
</dbReference>
<dbReference type="Proteomes" id="UP000282674">
    <property type="component" value="Unassembled WGS sequence"/>
</dbReference>
<dbReference type="OrthoDB" id="100605at2"/>
<name>A0A3M2M7M0_9ACTN</name>
<evidence type="ECO:0000313" key="5">
    <source>
        <dbReference type="Proteomes" id="UP000282674"/>
    </source>
</evidence>
<feature type="region of interest" description="Disordered" evidence="1">
    <location>
        <begin position="79"/>
        <end position="103"/>
    </location>
</feature>